<name>A0A1L7SR39_FUSMA</name>
<protein>
    <submittedName>
        <fullName evidence="1">Uncharacterized protein</fullName>
    </submittedName>
</protein>
<sequence>MRARPDIHDGRRVNKTCHRTHSKSTCRNKVCCNDTLQRRVLRDTPIGLTAKTIVVRDPVPSDVCLFFLLLPVLKLAREKSPQIAAHPQYPKCLVRSGPHYFQGFLLLRKPRGIHAAVLNVGSLMFPCQIVGLARDAHRQKQGLLSCRFVIIHIHLDTINDDASSRTHSPPK</sequence>
<comment type="caution">
    <text evidence="1">The sequence shown here is derived from an EMBL/GenBank/DDBJ whole genome shotgun (WGS) entry which is preliminary data.</text>
</comment>
<dbReference type="GeneID" id="65081103"/>
<dbReference type="VEuPathDB" id="FungiDB:FMAN_01831"/>
<reference evidence="2" key="1">
    <citation type="journal article" date="2016" name="Genome Biol. Evol.">
        <title>Comparative 'omics' of the Fusarium fujikuroi species complex highlights differences in genetic potential and metabolite synthesis.</title>
        <authorList>
            <person name="Niehaus E.-M."/>
            <person name="Muensterkoetter M."/>
            <person name="Proctor R.H."/>
            <person name="Brown D.W."/>
            <person name="Sharon A."/>
            <person name="Idan Y."/>
            <person name="Oren-Young L."/>
            <person name="Sieber C.M."/>
            <person name="Novak O."/>
            <person name="Pencik A."/>
            <person name="Tarkowska D."/>
            <person name="Hromadova K."/>
            <person name="Freeman S."/>
            <person name="Maymon M."/>
            <person name="Elazar M."/>
            <person name="Youssef S.A."/>
            <person name="El-Shabrawy E.S.M."/>
            <person name="Shalaby A.B.A."/>
            <person name="Houterman P."/>
            <person name="Brock N.L."/>
            <person name="Burkhardt I."/>
            <person name="Tsavkelova E.A."/>
            <person name="Dickschat J.S."/>
            <person name="Galuszka P."/>
            <person name="Gueldener U."/>
            <person name="Tudzynski B."/>
        </authorList>
    </citation>
    <scope>NUCLEOTIDE SEQUENCE [LARGE SCALE GENOMIC DNA]</scope>
    <source>
        <strain evidence="2">MRC7560</strain>
    </source>
</reference>
<evidence type="ECO:0000313" key="2">
    <source>
        <dbReference type="Proteomes" id="UP000184255"/>
    </source>
</evidence>
<accession>A0A1L7SR39</accession>
<dbReference type="EMBL" id="FCQH01000001">
    <property type="protein sequence ID" value="CVK84907.1"/>
    <property type="molecule type" value="Genomic_DNA"/>
</dbReference>
<dbReference type="AlphaFoldDB" id="A0A1L7SR39"/>
<proteinExistence type="predicted"/>
<gene>
    <name evidence="1" type="ORF">FMAN_01831</name>
</gene>
<dbReference type="RefSeq" id="XP_041677178.1">
    <property type="nucleotide sequence ID" value="XM_041823412.1"/>
</dbReference>
<evidence type="ECO:0000313" key="1">
    <source>
        <dbReference type="EMBL" id="CVK84907.1"/>
    </source>
</evidence>
<keyword evidence="2" id="KW-1185">Reference proteome</keyword>
<dbReference type="Proteomes" id="UP000184255">
    <property type="component" value="Unassembled WGS sequence"/>
</dbReference>
<organism evidence="1 2">
    <name type="scientific">Fusarium mangiferae</name>
    <name type="common">Mango malformation disease fungus</name>
    <dbReference type="NCBI Taxonomy" id="192010"/>
    <lineage>
        <taxon>Eukaryota</taxon>
        <taxon>Fungi</taxon>
        <taxon>Dikarya</taxon>
        <taxon>Ascomycota</taxon>
        <taxon>Pezizomycotina</taxon>
        <taxon>Sordariomycetes</taxon>
        <taxon>Hypocreomycetidae</taxon>
        <taxon>Hypocreales</taxon>
        <taxon>Nectriaceae</taxon>
        <taxon>Fusarium</taxon>
        <taxon>Fusarium fujikuroi species complex</taxon>
    </lineage>
</organism>